<dbReference type="RefSeq" id="WP_119376645.1">
    <property type="nucleotide sequence ID" value="NZ_QWFX01000013.1"/>
</dbReference>
<dbReference type="Pfam" id="PF03840">
    <property type="entry name" value="SecG"/>
    <property type="match status" value="1"/>
</dbReference>
<dbReference type="GO" id="GO:0005886">
    <property type="term" value="C:plasma membrane"/>
    <property type="evidence" value="ECO:0007669"/>
    <property type="project" value="UniProtKB-SubCell"/>
</dbReference>
<dbReference type="Proteomes" id="UP000266385">
    <property type="component" value="Unassembled WGS sequence"/>
</dbReference>
<evidence type="ECO:0000256" key="6">
    <source>
        <dbReference type="ARBA" id="ARBA00022692"/>
    </source>
</evidence>
<keyword evidence="9 12" id="KW-0811">Translocation</keyword>
<evidence type="ECO:0000313" key="15">
    <source>
        <dbReference type="Proteomes" id="UP000266385"/>
    </source>
</evidence>
<dbReference type="OrthoDB" id="7619647at2"/>
<dbReference type="PANTHER" id="PTHR34182:SF1">
    <property type="entry name" value="PROTEIN-EXPORT MEMBRANE PROTEIN SECG"/>
    <property type="match status" value="1"/>
</dbReference>
<evidence type="ECO:0000256" key="1">
    <source>
        <dbReference type="ARBA" id="ARBA00004651"/>
    </source>
</evidence>
<feature type="compositionally biased region" description="Low complexity" evidence="13">
    <location>
        <begin position="107"/>
        <end position="116"/>
    </location>
</feature>
<dbReference type="EMBL" id="QWFX01000013">
    <property type="protein sequence ID" value="RIJ28110.1"/>
    <property type="molecule type" value="Genomic_DNA"/>
</dbReference>
<dbReference type="GO" id="GO:0015450">
    <property type="term" value="F:protein-transporting ATPase activity"/>
    <property type="evidence" value="ECO:0007669"/>
    <property type="project" value="UniProtKB-UniRule"/>
</dbReference>
<dbReference type="InterPro" id="IPR004692">
    <property type="entry name" value="SecG"/>
</dbReference>
<comment type="similarity">
    <text evidence="2 12">Belongs to the SecG family.</text>
</comment>
<protein>
    <recommendedName>
        <fullName evidence="3 12">Protein-export membrane protein SecG</fullName>
    </recommendedName>
</protein>
<keyword evidence="8 12" id="KW-1133">Transmembrane helix</keyword>
<evidence type="ECO:0000256" key="5">
    <source>
        <dbReference type="ARBA" id="ARBA00022475"/>
    </source>
</evidence>
<keyword evidence="10 12" id="KW-0472">Membrane</keyword>
<reference evidence="14 15" key="1">
    <citation type="submission" date="2018-08" db="EMBL/GenBank/DDBJ databases">
        <title>Henriciella mobilis sp. nov., isolated from seawater.</title>
        <authorList>
            <person name="Cheng H."/>
            <person name="Wu Y.-H."/>
            <person name="Xu X.-W."/>
            <person name="Guo L.-L."/>
        </authorList>
    </citation>
    <scope>NUCLEOTIDE SEQUENCE [LARGE SCALE GENOMIC DNA]</scope>
    <source>
        <strain evidence="14 15">JN25</strain>
    </source>
</reference>
<keyword evidence="5 12" id="KW-1003">Cell membrane</keyword>
<evidence type="ECO:0000256" key="10">
    <source>
        <dbReference type="ARBA" id="ARBA00023136"/>
    </source>
</evidence>
<dbReference type="GO" id="GO:0043952">
    <property type="term" value="P:protein transport by the Sec complex"/>
    <property type="evidence" value="ECO:0007669"/>
    <property type="project" value="TreeGrafter"/>
</dbReference>
<evidence type="ECO:0000313" key="14">
    <source>
        <dbReference type="EMBL" id="RIJ28110.1"/>
    </source>
</evidence>
<comment type="subcellular location">
    <subcellularLocation>
        <location evidence="1 12">Cell membrane</location>
        <topology evidence="1 12">Multi-pass membrane protein</topology>
    </subcellularLocation>
</comment>
<dbReference type="AlphaFoldDB" id="A0A399R9K8"/>
<dbReference type="PRINTS" id="PR01651">
    <property type="entry name" value="SECGEXPORT"/>
</dbReference>
<keyword evidence="15" id="KW-1185">Reference proteome</keyword>
<evidence type="ECO:0000256" key="9">
    <source>
        <dbReference type="ARBA" id="ARBA00023010"/>
    </source>
</evidence>
<evidence type="ECO:0000256" key="3">
    <source>
        <dbReference type="ARBA" id="ARBA00017876"/>
    </source>
</evidence>
<evidence type="ECO:0000256" key="8">
    <source>
        <dbReference type="ARBA" id="ARBA00022989"/>
    </source>
</evidence>
<evidence type="ECO:0000256" key="12">
    <source>
        <dbReference type="RuleBase" id="RU365087"/>
    </source>
</evidence>
<name>A0A399R9K8_9PROT</name>
<keyword evidence="6 12" id="KW-0812">Transmembrane</keyword>
<organism evidence="14 15">
    <name type="scientific">Henriciella mobilis</name>
    <dbReference type="NCBI Taxonomy" id="2305467"/>
    <lineage>
        <taxon>Bacteria</taxon>
        <taxon>Pseudomonadati</taxon>
        <taxon>Pseudomonadota</taxon>
        <taxon>Alphaproteobacteria</taxon>
        <taxon>Hyphomonadales</taxon>
        <taxon>Hyphomonadaceae</taxon>
        <taxon>Henriciella</taxon>
    </lineage>
</organism>
<evidence type="ECO:0000256" key="11">
    <source>
        <dbReference type="ARBA" id="ARBA00025182"/>
    </source>
</evidence>
<evidence type="ECO:0000256" key="2">
    <source>
        <dbReference type="ARBA" id="ARBA00008445"/>
    </source>
</evidence>
<feature type="compositionally biased region" description="Acidic residues" evidence="13">
    <location>
        <begin position="147"/>
        <end position="158"/>
    </location>
</feature>
<feature type="compositionally biased region" description="Basic and acidic residues" evidence="13">
    <location>
        <begin position="76"/>
        <end position="89"/>
    </location>
</feature>
<evidence type="ECO:0000256" key="4">
    <source>
        <dbReference type="ARBA" id="ARBA00022448"/>
    </source>
</evidence>
<evidence type="ECO:0000256" key="7">
    <source>
        <dbReference type="ARBA" id="ARBA00022927"/>
    </source>
</evidence>
<dbReference type="GO" id="GO:0009306">
    <property type="term" value="P:protein secretion"/>
    <property type="evidence" value="ECO:0007669"/>
    <property type="project" value="UniProtKB-UniRule"/>
</dbReference>
<gene>
    <name evidence="14" type="primary">secG</name>
    <name evidence="14" type="ORF">D1223_11895</name>
</gene>
<comment type="caution">
    <text evidence="12">Lacks conserved residue(s) required for the propagation of feature annotation.</text>
</comment>
<sequence>MTVILVVHILVSIVLVGVVLLQRSEGGALGVGGGGGGGGGLMSGRGAAGALVRTTIIFGGIFFVTSLVLTTMSSREASDGRTAIERELEGDTGGAAGNPLDVLNDIDAPLLADDPAVGGNSEPAADSQPETAPVGDPLAADIVPEGQNDEETVEDPQP</sequence>
<comment type="caution">
    <text evidence="14">The sequence shown here is derived from an EMBL/GenBank/DDBJ whole genome shotgun (WGS) entry which is preliminary data.</text>
</comment>
<keyword evidence="4 12" id="KW-0813">Transport</keyword>
<proteinExistence type="inferred from homology"/>
<feature type="region of interest" description="Disordered" evidence="13">
    <location>
        <begin position="73"/>
        <end position="158"/>
    </location>
</feature>
<dbReference type="PANTHER" id="PTHR34182">
    <property type="entry name" value="PROTEIN-EXPORT MEMBRANE PROTEIN SECG"/>
    <property type="match status" value="1"/>
</dbReference>
<dbReference type="GO" id="GO:0065002">
    <property type="term" value="P:intracellular protein transmembrane transport"/>
    <property type="evidence" value="ECO:0007669"/>
    <property type="project" value="TreeGrafter"/>
</dbReference>
<dbReference type="NCBIfam" id="TIGR00810">
    <property type="entry name" value="secG"/>
    <property type="match status" value="1"/>
</dbReference>
<feature type="transmembrane region" description="Helical" evidence="12">
    <location>
        <begin position="50"/>
        <end position="69"/>
    </location>
</feature>
<accession>A0A399R9K8</accession>
<comment type="function">
    <text evidence="11 12">Involved in protein export. Participates in an early event of protein translocation.</text>
</comment>
<evidence type="ECO:0000256" key="13">
    <source>
        <dbReference type="SAM" id="MobiDB-lite"/>
    </source>
</evidence>
<keyword evidence="7 12" id="KW-0653">Protein transport</keyword>